<proteinExistence type="predicted"/>
<evidence type="ECO:0000313" key="1">
    <source>
        <dbReference type="EMBL" id="EGG51645.1"/>
    </source>
</evidence>
<protein>
    <submittedName>
        <fullName evidence="1">Conserved domain protein</fullName>
    </submittedName>
</protein>
<dbReference type="Proteomes" id="UP000005156">
    <property type="component" value="Unassembled WGS sequence"/>
</dbReference>
<dbReference type="EMBL" id="AFBP01000084">
    <property type="protein sequence ID" value="EGG51645.1"/>
    <property type="molecule type" value="Genomic_DNA"/>
</dbReference>
<gene>
    <name evidence="1" type="ORF">HMPREF9439_02220</name>
</gene>
<accession>F3QMP0</accession>
<dbReference type="HOGENOM" id="CLU_2975189_0_0_4"/>
<dbReference type="AlphaFoldDB" id="F3QMP0"/>
<reference evidence="1 2" key="1">
    <citation type="submission" date="2011-02" db="EMBL/GenBank/DDBJ databases">
        <authorList>
            <person name="Weinstock G."/>
            <person name="Sodergren E."/>
            <person name="Clifton S."/>
            <person name="Fulton L."/>
            <person name="Fulton B."/>
            <person name="Courtney L."/>
            <person name="Fronick C."/>
            <person name="Harrison M."/>
            <person name="Strong C."/>
            <person name="Farmer C."/>
            <person name="Delahaunty K."/>
            <person name="Markovic C."/>
            <person name="Hall O."/>
            <person name="Minx P."/>
            <person name="Tomlinson C."/>
            <person name="Mitreva M."/>
            <person name="Hou S."/>
            <person name="Chen J."/>
            <person name="Wollam A."/>
            <person name="Pepin K.H."/>
            <person name="Johnson M."/>
            <person name="Bhonagiri V."/>
            <person name="Zhang X."/>
            <person name="Suruliraj S."/>
            <person name="Warren W."/>
            <person name="Chinwalla A."/>
            <person name="Mardis E.R."/>
            <person name="Wilson R.K."/>
        </authorList>
    </citation>
    <scope>NUCLEOTIDE SEQUENCE [LARGE SCALE GENOMIC DNA]</scope>
    <source>
        <strain evidence="1 2">YIT 11859</strain>
    </source>
</reference>
<comment type="caution">
    <text evidence="1">The sequence shown here is derived from an EMBL/GenBank/DDBJ whole genome shotgun (WGS) entry which is preliminary data.</text>
</comment>
<sequence>MQNSKQKGITAVQLRSIRLFGLKSKEKKHQRILVIQLKEKLCVVLTSAETESSLWVAS</sequence>
<evidence type="ECO:0000313" key="2">
    <source>
        <dbReference type="Proteomes" id="UP000005156"/>
    </source>
</evidence>
<organism evidence="1 2">
    <name type="scientific">Parasutterella excrementihominis YIT 11859</name>
    <dbReference type="NCBI Taxonomy" id="762966"/>
    <lineage>
        <taxon>Bacteria</taxon>
        <taxon>Pseudomonadati</taxon>
        <taxon>Pseudomonadota</taxon>
        <taxon>Betaproteobacteria</taxon>
        <taxon>Burkholderiales</taxon>
        <taxon>Sutterellaceae</taxon>
        <taxon>Parasutterella</taxon>
    </lineage>
</organism>
<keyword evidence="2" id="KW-1185">Reference proteome</keyword>
<name>F3QMP0_9BURK</name>